<dbReference type="EMBL" id="JAMTCG010000002">
    <property type="protein sequence ID" value="MCP2160261.1"/>
    <property type="molecule type" value="Genomic_DNA"/>
</dbReference>
<comment type="similarity">
    <text evidence="1">Belongs to the UPF0337 (CsbD) family.</text>
</comment>
<evidence type="ECO:0000313" key="4">
    <source>
        <dbReference type="EMBL" id="MCP2160261.1"/>
    </source>
</evidence>
<name>A0ABT1GZG3_9NOCA</name>
<feature type="region of interest" description="Disordered" evidence="2">
    <location>
        <begin position="1"/>
        <end position="69"/>
    </location>
</feature>
<dbReference type="RefSeq" id="WP_253653821.1">
    <property type="nucleotide sequence ID" value="NZ_BAAAOE010000001.1"/>
</dbReference>
<reference evidence="4 5" key="1">
    <citation type="submission" date="2022-06" db="EMBL/GenBank/DDBJ databases">
        <title>Genomic Encyclopedia of Archaeal and Bacterial Type Strains, Phase II (KMG-II): from individual species to whole genera.</title>
        <authorList>
            <person name="Goeker M."/>
        </authorList>
    </citation>
    <scope>NUCLEOTIDE SEQUENCE [LARGE SCALE GENOMIC DNA]</scope>
    <source>
        <strain evidence="4 5">DSM 45037</strain>
    </source>
</reference>
<comment type="caution">
    <text evidence="4">The sequence shown here is derived from an EMBL/GenBank/DDBJ whole genome shotgun (WGS) entry which is preliminary data.</text>
</comment>
<keyword evidence="5" id="KW-1185">Reference proteome</keyword>
<sequence length="69" mass="7132">MGLADDAKNKAEELKGRGKEAAGSVTGDDDLKAEGKGDQASANLKEKAADVADSVKDKVDDIKDKLTGK</sequence>
<organism evidence="4 5">
    <name type="scientific">Williamsia serinedens</name>
    <dbReference type="NCBI Taxonomy" id="391736"/>
    <lineage>
        <taxon>Bacteria</taxon>
        <taxon>Bacillati</taxon>
        <taxon>Actinomycetota</taxon>
        <taxon>Actinomycetes</taxon>
        <taxon>Mycobacteriales</taxon>
        <taxon>Nocardiaceae</taxon>
        <taxon>Williamsia</taxon>
    </lineage>
</organism>
<accession>A0ABT1GZG3</accession>
<protein>
    <submittedName>
        <fullName evidence="4">CsbD-like</fullName>
    </submittedName>
</protein>
<evidence type="ECO:0000256" key="2">
    <source>
        <dbReference type="SAM" id="MobiDB-lite"/>
    </source>
</evidence>
<gene>
    <name evidence="4" type="ORF">LX12_001440</name>
</gene>
<dbReference type="Pfam" id="PF05532">
    <property type="entry name" value="CsbD"/>
    <property type="match status" value="1"/>
</dbReference>
<dbReference type="InterPro" id="IPR036629">
    <property type="entry name" value="YjbJ_sf"/>
</dbReference>
<dbReference type="InterPro" id="IPR008462">
    <property type="entry name" value="CsbD"/>
</dbReference>
<dbReference type="Gene3D" id="1.10.1470.10">
    <property type="entry name" value="YjbJ"/>
    <property type="match status" value="1"/>
</dbReference>
<feature type="compositionally biased region" description="Basic and acidic residues" evidence="2">
    <location>
        <begin position="44"/>
        <end position="69"/>
    </location>
</feature>
<evidence type="ECO:0000256" key="1">
    <source>
        <dbReference type="ARBA" id="ARBA00009129"/>
    </source>
</evidence>
<feature type="compositionally biased region" description="Basic and acidic residues" evidence="2">
    <location>
        <begin position="1"/>
        <end position="20"/>
    </location>
</feature>
<evidence type="ECO:0000259" key="3">
    <source>
        <dbReference type="Pfam" id="PF05532"/>
    </source>
</evidence>
<feature type="domain" description="CsbD-like" evidence="3">
    <location>
        <begin position="5"/>
        <end position="57"/>
    </location>
</feature>
<dbReference type="Proteomes" id="UP001205740">
    <property type="component" value="Unassembled WGS sequence"/>
</dbReference>
<dbReference type="SUPFAM" id="SSF69047">
    <property type="entry name" value="Hypothetical protein YjbJ"/>
    <property type="match status" value="1"/>
</dbReference>
<proteinExistence type="inferred from homology"/>
<evidence type="ECO:0000313" key="5">
    <source>
        <dbReference type="Proteomes" id="UP001205740"/>
    </source>
</evidence>